<protein>
    <submittedName>
        <fullName evidence="3">Pol protein</fullName>
    </submittedName>
</protein>
<feature type="compositionally biased region" description="Basic and acidic residues" evidence="1">
    <location>
        <begin position="724"/>
        <end position="744"/>
    </location>
</feature>
<evidence type="ECO:0000259" key="2">
    <source>
        <dbReference type="PROSITE" id="PS50878"/>
    </source>
</evidence>
<accession>A0A812P263</accession>
<evidence type="ECO:0000313" key="4">
    <source>
        <dbReference type="Proteomes" id="UP000601435"/>
    </source>
</evidence>
<sequence>SAQLLDQFKIYQAGTPPKPGEGMDLRQLRTGLPWYRQIVYGIVLYLMGDYYTYDSYCRWISWFDNGPEYGNTSPRLVPKAAHPHRDQAEFQTLLRLANDDSSLGTQIDYIIVRENLCDQARGTIPLPSLPKPKVPGKVQALRHHTDLLMQHAQLPLCDLDSILSQGWQLAEKEGKLTRQAEDVVHRDEAEVSTLQLVRRLWLIRAHIRDCSRQAASRGEPPDLANLWAGWRRVCLLQTTQRELRRRGRRKKIDQVAKVVAPAAVWKFLQDMLTPLVVRQLHLTFQPGPLRLPRSWCLSELVLIPKPGKALTSVSQLRPICLLSPMAKILASILAEKIAPFVSQYLRAIPQYAYTQGRALPQALERVCGHLAAVRTLLAAHSRTPYARPGGSVHKQVVGGLILSLDISHAYDAVGRSLLDRVLQDAAIPGPIREAIIAVHNQALIHVAHRDQQDNVPLRTGLRQGCSLSPALWALVTGWLLRNIPGIPTSEISQCNTSFADDLLFQWEIDPGRALEKTYEKVKNILTYLSSQGLEVSFSKTVILLELRGAKAVNTLKRYTVLLPDGPHMRFMINNQRVDVRIVTKHVYLGVVITYRKFEMDTVKHRLDIAKGQFARLKPILRCQAVPLALRLRLWKACLPASMLHGLVATGFPEAGAKLIVSLMVQQIRQIAKSHSMWTHETNRSIMDRLGITHPAQHLERALRCQQKADSHLGEALSPPEDEQQLTRRQEVEEQSLHSHMEHARQGSWGNPQGGNQNRWAQEEPWNMEARQHPMQKELQQLRTRVDLLTTLLLRHDNQLAILRLDTAFMLFIRTDVKGNLAAMLYQTGLKWKQAKERDPTKLESPMRVVLIQALLTTVASRFEQLMSTSEIRANAAQLGWLNEEATLIHSMKWDGDAKKHVVNPIGNSLDPQKALSMLEELIVLCKADLVVNRFHATRPITQEIDSSLLPMMLDVGLRSQEADKARLILKDLCGSAIWLVAGVSMRPDRLQRGPLAQRLALLMEKSR</sequence>
<dbReference type="PROSITE" id="PS50878">
    <property type="entry name" value="RT_POL"/>
    <property type="match status" value="1"/>
</dbReference>
<dbReference type="Proteomes" id="UP000601435">
    <property type="component" value="Unassembled WGS sequence"/>
</dbReference>
<evidence type="ECO:0000256" key="1">
    <source>
        <dbReference type="SAM" id="MobiDB-lite"/>
    </source>
</evidence>
<feature type="domain" description="Reverse transcriptase" evidence="2">
    <location>
        <begin position="284"/>
        <end position="592"/>
    </location>
</feature>
<dbReference type="InterPro" id="IPR000477">
    <property type="entry name" value="RT_dom"/>
</dbReference>
<evidence type="ECO:0000313" key="3">
    <source>
        <dbReference type="EMBL" id="CAE7333052.1"/>
    </source>
</evidence>
<dbReference type="SUPFAM" id="SSF56672">
    <property type="entry name" value="DNA/RNA polymerases"/>
    <property type="match status" value="1"/>
</dbReference>
<feature type="compositionally biased region" description="Polar residues" evidence="1">
    <location>
        <begin position="747"/>
        <end position="758"/>
    </location>
</feature>
<comment type="caution">
    <text evidence="3">The sequence shown here is derived from an EMBL/GenBank/DDBJ whole genome shotgun (WGS) entry which is preliminary data.</text>
</comment>
<feature type="region of interest" description="Disordered" evidence="1">
    <location>
        <begin position="708"/>
        <end position="758"/>
    </location>
</feature>
<dbReference type="AlphaFoldDB" id="A0A812P263"/>
<proteinExistence type="predicted"/>
<name>A0A812P263_9DINO</name>
<dbReference type="Pfam" id="PF00078">
    <property type="entry name" value="RVT_1"/>
    <property type="match status" value="1"/>
</dbReference>
<keyword evidence="4" id="KW-1185">Reference proteome</keyword>
<organism evidence="3 4">
    <name type="scientific">Symbiodinium necroappetens</name>
    <dbReference type="NCBI Taxonomy" id="1628268"/>
    <lineage>
        <taxon>Eukaryota</taxon>
        <taxon>Sar</taxon>
        <taxon>Alveolata</taxon>
        <taxon>Dinophyceae</taxon>
        <taxon>Suessiales</taxon>
        <taxon>Symbiodiniaceae</taxon>
        <taxon>Symbiodinium</taxon>
    </lineage>
</organism>
<dbReference type="EMBL" id="CAJNJA010013963">
    <property type="protein sequence ID" value="CAE7333052.1"/>
    <property type="molecule type" value="Genomic_DNA"/>
</dbReference>
<dbReference type="PANTHER" id="PTHR19446">
    <property type="entry name" value="REVERSE TRANSCRIPTASES"/>
    <property type="match status" value="1"/>
</dbReference>
<feature type="non-terminal residue" evidence="3">
    <location>
        <position position="1007"/>
    </location>
</feature>
<dbReference type="InterPro" id="IPR043502">
    <property type="entry name" value="DNA/RNA_pol_sf"/>
</dbReference>
<reference evidence="3" key="1">
    <citation type="submission" date="2021-02" db="EMBL/GenBank/DDBJ databases">
        <authorList>
            <person name="Dougan E. K."/>
            <person name="Rhodes N."/>
            <person name="Thang M."/>
            <person name="Chan C."/>
        </authorList>
    </citation>
    <scope>NUCLEOTIDE SEQUENCE</scope>
</reference>
<dbReference type="OrthoDB" id="433179at2759"/>
<gene>
    <name evidence="3" type="primary">Pol</name>
    <name evidence="3" type="ORF">SNEC2469_LOCUS8475</name>
</gene>